<dbReference type="SUPFAM" id="SSF81383">
    <property type="entry name" value="F-box domain"/>
    <property type="match status" value="1"/>
</dbReference>
<accession>A0A6J3LYV1</accession>
<sequence>MDHHQENGSAMSRALAIPEVLEDILLHLPPRDILRAQQISNFFQAVIRGSKLLQENIFLLPQQAAATRCTNGLIFDQTDALLQLDDQVTALSMLVAQPPQPRVTVRAISVEGHQPGVCRITNPAGVTLRDVRCQYSWWSDRTVPPLNVWLDLPVAWHEGSG</sequence>
<dbReference type="RefSeq" id="XP_033456848.1">
    <property type="nucleotide sequence ID" value="XM_033608747.1"/>
</dbReference>
<reference evidence="3" key="2">
    <citation type="submission" date="2020-04" db="EMBL/GenBank/DDBJ databases">
        <authorList>
            <consortium name="NCBI Genome Project"/>
        </authorList>
    </citation>
    <scope>NUCLEOTIDE SEQUENCE</scope>
    <source>
        <strain evidence="3">CBS 342.82</strain>
    </source>
</reference>
<dbReference type="InterPro" id="IPR001810">
    <property type="entry name" value="F-box_dom"/>
</dbReference>
<dbReference type="GeneID" id="54366547"/>
<feature type="domain" description="F-box" evidence="1">
    <location>
        <begin position="17"/>
        <end position="56"/>
    </location>
</feature>
<dbReference type="CDD" id="cd09917">
    <property type="entry name" value="F-box_SF"/>
    <property type="match status" value="1"/>
</dbReference>
<name>A0A6J3LYV1_9PEZI</name>
<keyword evidence="2" id="KW-1185">Reference proteome</keyword>
<dbReference type="AlphaFoldDB" id="A0A6J3LYV1"/>
<evidence type="ECO:0000313" key="3">
    <source>
        <dbReference type="RefSeq" id="XP_033456848.1"/>
    </source>
</evidence>
<proteinExistence type="predicted"/>
<dbReference type="Pfam" id="PF00646">
    <property type="entry name" value="F-box"/>
    <property type="match status" value="1"/>
</dbReference>
<evidence type="ECO:0000313" key="2">
    <source>
        <dbReference type="Proteomes" id="UP000504637"/>
    </source>
</evidence>
<reference evidence="3" key="1">
    <citation type="submission" date="2020-01" db="EMBL/GenBank/DDBJ databases">
        <authorList>
            <consortium name="DOE Joint Genome Institute"/>
            <person name="Haridas S."/>
            <person name="Albert R."/>
            <person name="Binder M."/>
            <person name="Bloem J."/>
            <person name="Labutti K."/>
            <person name="Salamov A."/>
            <person name="Andreopoulos B."/>
            <person name="Baker S.E."/>
            <person name="Barry K."/>
            <person name="Bills G."/>
            <person name="Bluhm B.H."/>
            <person name="Cannon C."/>
            <person name="Castanera R."/>
            <person name="Culley D.E."/>
            <person name="Daum C."/>
            <person name="Ezra D."/>
            <person name="Gonzalez J.B."/>
            <person name="Henrissat B."/>
            <person name="Kuo A."/>
            <person name="Liang C."/>
            <person name="Lipzen A."/>
            <person name="Lutzoni F."/>
            <person name="Magnuson J."/>
            <person name="Mondo S."/>
            <person name="Nolan M."/>
            <person name="Ohm R."/>
            <person name="Pangilinan J."/>
            <person name="Park H.-J."/>
            <person name="Ramirez L."/>
            <person name="Alfaro M."/>
            <person name="Sun H."/>
            <person name="Tritt A."/>
            <person name="Yoshinaga Y."/>
            <person name="Zwiers L.-H."/>
            <person name="Turgeon B.G."/>
            <person name="Goodwin S.B."/>
            <person name="Spatafora J.W."/>
            <person name="Crous P.W."/>
            <person name="Grigoriev I.V."/>
        </authorList>
    </citation>
    <scope>NUCLEOTIDE SEQUENCE</scope>
    <source>
        <strain evidence="3">CBS 342.82</strain>
    </source>
</reference>
<dbReference type="Proteomes" id="UP000504637">
    <property type="component" value="Unplaced"/>
</dbReference>
<gene>
    <name evidence="3" type="ORF">K489DRAFT_59117</name>
</gene>
<dbReference type="OrthoDB" id="3800738at2759"/>
<evidence type="ECO:0000259" key="1">
    <source>
        <dbReference type="SMART" id="SM00256"/>
    </source>
</evidence>
<protein>
    <recommendedName>
        <fullName evidence="1">F-box domain-containing protein</fullName>
    </recommendedName>
</protein>
<reference evidence="3" key="3">
    <citation type="submission" date="2025-08" db="UniProtKB">
        <authorList>
            <consortium name="RefSeq"/>
        </authorList>
    </citation>
    <scope>IDENTIFICATION</scope>
    <source>
        <strain evidence="3">CBS 342.82</strain>
    </source>
</reference>
<organism evidence="3">
    <name type="scientific">Dissoconium aciculare CBS 342.82</name>
    <dbReference type="NCBI Taxonomy" id="1314786"/>
    <lineage>
        <taxon>Eukaryota</taxon>
        <taxon>Fungi</taxon>
        <taxon>Dikarya</taxon>
        <taxon>Ascomycota</taxon>
        <taxon>Pezizomycotina</taxon>
        <taxon>Dothideomycetes</taxon>
        <taxon>Dothideomycetidae</taxon>
        <taxon>Mycosphaerellales</taxon>
        <taxon>Dissoconiaceae</taxon>
        <taxon>Dissoconium</taxon>
    </lineage>
</organism>
<dbReference type="SMART" id="SM00256">
    <property type="entry name" value="FBOX"/>
    <property type="match status" value="1"/>
</dbReference>
<dbReference type="InterPro" id="IPR036047">
    <property type="entry name" value="F-box-like_dom_sf"/>
</dbReference>